<evidence type="ECO:0000313" key="4">
    <source>
        <dbReference type="Proteomes" id="UP000564806"/>
    </source>
</evidence>
<keyword evidence="1" id="KW-0732">Signal</keyword>
<keyword evidence="4" id="KW-1185">Reference proteome</keyword>
<proteinExistence type="predicted"/>
<dbReference type="Gene3D" id="3.30.457.10">
    <property type="entry name" value="Copper amine oxidase-like, N-terminal domain"/>
    <property type="match status" value="1"/>
</dbReference>
<evidence type="ECO:0000313" key="3">
    <source>
        <dbReference type="EMBL" id="NUU62930.1"/>
    </source>
</evidence>
<sequence length="350" mass="36812">MNNNVLKTSAVLLTLSMALTTGSALAKPASTTQNNSAQHSVASAGQQVFTIEINGTALTDTGYQLPGGKEPLIPLRAMAEALGFKLEWNSKTKSVELSQGNIFTTVKTGEDRYVINRMYTPLGTAPVLKGDKLYVPASFASEVLHQSVSVKGASILIHTDIQDQEAVIDTGVITSVYQDESGKYKSVQIQGAGTDGIILTVGPDTVFKSADGGTLAFTDLHIGMTVQATHSMISTFSLPPQTPTYSITVLDQKKQADLLGTAGNVEEVLKDADGGISFRLKGDPLTGLSQSEIVLRLAADTEVVNGKGEAIESSSLVKGAKVIGFYTPMMTKSLPPIGTAVKIVVQPAQP</sequence>
<reference evidence="3" key="1">
    <citation type="submission" date="2020-06" db="EMBL/GenBank/DDBJ databases">
        <title>Paenibacillus sp. nov., isolated from soil.</title>
        <authorList>
            <person name="Seo Y.L."/>
        </authorList>
    </citation>
    <scope>NUCLEOTIDE SEQUENCE [LARGE SCALE GENOMIC DNA]</scope>
    <source>
        <strain evidence="3">JW14</strain>
    </source>
</reference>
<dbReference type="Pfam" id="PF07833">
    <property type="entry name" value="Cu_amine_oxidN1"/>
    <property type="match status" value="1"/>
</dbReference>
<dbReference type="InterPro" id="IPR036582">
    <property type="entry name" value="Mao_N_sf"/>
</dbReference>
<protein>
    <submittedName>
        <fullName evidence="3">Copper amine oxidase N-terminal domain-containing protein</fullName>
    </submittedName>
</protein>
<dbReference type="RefSeq" id="WP_175373378.1">
    <property type="nucleotide sequence ID" value="NZ_JABWCS010000217.1"/>
</dbReference>
<evidence type="ECO:0000259" key="2">
    <source>
        <dbReference type="Pfam" id="PF07833"/>
    </source>
</evidence>
<dbReference type="AlphaFoldDB" id="A0A850ET03"/>
<evidence type="ECO:0000256" key="1">
    <source>
        <dbReference type="SAM" id="SignalP"/>
    </source>
</evidence>
<feature type="domain" description="Copper amine oxidase-like N-terminal" evidence="2">
    <location>
        <begin position="69"/>
        <end position="154"/>
    </location>
</feature>
<accession>A0A850ET03</accession>
<feature type="signal peptide" evidence="1">
    <location>
        <begin position="1"/>
        <end position="26"/>
    </location>
</feature>
<comment type="caution">
    <text evidence="3">The sequence shown here is derived from an EMBL/GenBank/DDBJ whole genome shotgun (WGS) entry which is preliminary data.</text>
</comment>
<organism evidence="3 4">
    <name type="scientific">Paenibacillus agri</name>
    <dbReference type="NCBI Taxonomy" id="2744309"/>
    <lineage>
        <taxon>Bacteria</taxon>
        <taxon>Bacillati</taxon>
        <taxon>Bacillota</taxon>
        <taxon>Bacilli</taxon>
        <taxon>Bacillales</taxon>
        <taxon>Paenibacillaceae</taxon>
        <taxon>Paenibacillus</taxon>
    </lineage>
</organism>
<gene>
    <name evidence="3" type="ORF">HPT30_21510</name>
</gene>
<feature type="chain" id="PRO_5033013928" evidence="1">
    <location>
        <begin position="27"/>
        <end position="350"/>
    </location>
</feature>
<dbReference type="EMBL" id="JABWCS010000217">
    <property type="protein sequence ID" value="NUU62930.1"/>
    <property type="molecule type" value="Genomic_DNA"/>
</dbReference>
<name>A0A850ET03_9BACL</name>
<dbReference type="Proteomes" id="UP000564806">
    <property type="component" value="Unassembled WGS sequence"/>
</dbReference>
<dbReference type="SUPFAM" id="SSF55383">
    <property type="entry name" value="Copper amine oxidase, domain N"/>
    <property type="match status" value="1"/>
</dbReference>
<dbReference type="InterPro" id="IPR012854">
    <property type="entry name" value="Cu_amine_oxidase-like_N"/>
</dbReference>